<evidence type="ECO:0000313" key="7">
    <source>
        <dbReference type="Proteomes" id="UP000678393"/>
    </source>
</evidence>
<keyword evidence="4" id="KW-1133">Transmembrane helix</keyword>
<dbReference type="Gene3D" id="4.10.400.10">
    <property type="entry name" value="Low-density Lipoprotein Receptor"/>
    <property type="match status" value="1"/>
</dbReference>
<feature type="region of interest" description="Disordered" evidence="3">
    <location>
        <begin position="172"/>
        <end position="253"/>
    </location>
</feature>
<dbReference type="InterPro" id="IPR036055">
    <property type="entry name" value="LDL_receptor-like_sf"/>
</dbReference>
<keyword evidence="5" id="KW-0732">Signal</keyword>
<comment type="caution">
    <text evidence="6">The sequence shown here is derived from an EMBL/GenBank/DDBJ whole genome shotgun (WGS) entry which is preliminary data.</text>
</comment>
<evidence type="ECO:0000256" key="2">
    <source>
        <dbReference type="PROSITE-ProRule" id="PRU00124"/>
    </source>
</evidence>
<dbReference type="EMBL" id="CAJHNH020001559">
    <property type="protein sequence ID" value="CAG5123592.1"/>
    <property type="molecule type" value="Genomic_DNA"/>
</dbReference>
<feature type="compositionally biased region" description="Basic and acidic residues" evidence="3">
    <location>
        <begin position="177"/>
        <end position="187"/>
    </location>
</feature>
<organism evidence="6 7">
    <name type="scientific">Candidula unifasciata</name>
    <dbReference type="NCBI Taxonomy" id="100452"/>
    <lineage>
        <taxon>Eukaryota</taxon>
        <taxon>Metazoa</taxon>
        <taxon>Spiralia</taxon>
        <taxon>Lophotrochozoa</taxon>
        <taxon>Mollusca</taxon>
        <taxon>Gastropoda</taxon>
        <taxon>Heterobranchia</taxon>
        <taxon>Euthyneura</taxon>
        <taxon>Panpulmonata</taxon>
        <taxon>Eupulmonata</taxon>
        <taxon>Stylommatophora</taxon>
        <taxon>Helicina</taxon>
        <taxon>Helicoidea</taxon>
        <taxon>Geomitridae</taxon>
        <taxon>Candidula</taxon>
    </lineage>
</organism>
<feature type="region of interest" description="Disordered" evidence="3">
    <location>
        <begin position="560"/>
        <end position="581"/>
    </location>
</feature>
<dbReference type="PROSITE" id="PS01209">
    <property type="entry name" value="LDLRA_1"/>
    <property type="match status" value="1"/>
</dbReference>
<dbReference type="PROSITE" id="PS50068">
    <property type="entry name" value="LDLRA_2"/>
    <property type="match status" value="1"/>
</dbReference>
<feature type="region of interest" description="Disordered" evidence="3">
    <location>
        <begin position="124"/>
        <end position="157"/>
    </location>
</feature>
<evidence type="ECO:0000256" key="3">
    <source>
        <dbReference type="SAM" id="MobiDB-lite"/>
    </source>
</evidence>
<feature type="compositionally biased region" description="Polar residues" evidence="3">
    <location>
        <begin position="433"/>
        <end position="451"/>
    </location>
</feature>
<feature type="disulfide bond" evidence="2">
    <location>
        <begin position="345"/>
        <end position="363"/>
    </location>
</feature>
<feature type="compositionally biased region" description="Basic residues" evidence="3">
    <location>
        <begin position="568"/>
        <end position="577"/>
    </location>
</feature>
<dbReference type="Pfam" id="PF00057">
    <property type="entry name" value="Ldl_recept_a"/>
    <property type="match status" value="1"/>
</dbReference>
<dbReference type="SUPFAM" id="SSF49854">
    <property type="entry name" value="Spermadhesin, CUB domain"/>
    <property type="match status" value="1"/>
</dbReference>
<protein>
    <recommendedName>
        <fullName evidence="8">CUB domain-containing protein</fullName>
    </recommendedName>
</protein>
<feature type="signal peptide" evidence="5">
    <location>
        <begin position="1"/>
        <end position="27"/>
    </location>
</feature>
<sequence>MSISPARLLARNCCICLLLSLASITTGTVTRTAPTLSAHTESRNKNSTFDNTKGKCQFNLTDSSQSLEVESSTYQHQGFSRCEYIIQAPSSRFILLNFTDIRSQSDMPVETGVLRQQLQQAATITSHTSQSTLTKAPHPVSSVRDNHKHDVNATSSSSYYRDQLLSTLVAHSSGDGVHPESADDNRTDTGSIFTGADSNSSHTRELSPQKTSPEHIEHEQLSKDTDKSNTSFLNKNSNSPGVQNNSYSGLTPSESIDRLDVHTEPAVFTHNCSLQLIIEEVNGTTGSDPQVICWRTLWRKRIPIVFQYSVPIRITYVWDRHSQSGFSLDFSFLRPEAEANCLFRCNNHLCLPKKQLCDGYIDCPDHSDEHNNACALARKHEENDEPHMIKVVVIIIISVIVGVIIILGLVFMISHSHCHDGAHQGGGPLLQPPHSQSSEVCRSPSDSMQDNGQYEALLHHPQRQTTATFAVDTSRCMEQQQFLQQPQQHLDVEQQQHLQYHCRSTQAHSVSRHPHMSQEQLIRSLSFSAECAIPSPGNPQVSRPLQHQQLQQQLIYHQHSELQPQQHRQCKKTHKHASPSVLYPPNIPLSADGEEGYAMSQKALHSKQQLERNWQVQNEVFRPPPNKTVHDRDSPPPPYSLNPPGTKSLDSLVPPVGVVCVLRHARSSLMPEPSASGVPRSHSLSCHQ</sequence>
<comment type="caution">
    <text evidence="2">Lacks conserved residue(s) required for the propagation of feature annotation.</text>
</comment>
<dbReference type="Proteomes" id="UP000678393">
    <property type="component" value="Unassembled WGS sequence"/>
</dbReference>
<evidence type="ECO:0000256" key="5">
    <source>
        <dbReference type="SAM" id="SignalP"/>
    </source>
</evidence>
<keyword evidence="1 2" id="KW-1015">Disulfide bond</keyword>
<dbReference type="InterPro" id="IPR002172">
    <property type="entry name" value="LDrepeatLR_classA_rpt"/>
</dbReference>
<feature type="compositionally biased region" description="Polar residues" evidence="3">
    <location>
        <begin position="228"/>
        <end position="253"/>
    </location>
</feature>
<feature type="chain" id="PRO_5035925362" description="CUB domain-containing protein" evidence="5">
    <location>
        <begin position="28"/>
        <end position="688"/>
    </location>
</feature>
<feature type="compositionally biased region" description="Basic and acidic residues" evidence="3">
    <location>
        <begin position="202"/>
        <end position="227"/>
    </location>
</feature>
<name>A0A8S3Z932_9EUPU</name>
<evidence type="ECO:0000256" key="4">
    <source>
        <dbReference type="SAM" id="Phobius"/>
    </source>
</evidence>
<feature type="compositionally biased region" description="Polar residues" evidence="3">
    <location>
        <begin position="124"/>
        <end position="134"/>
    </location>
</feature>
<accession>A0A8S3Z932</accession>
<reference evidence="6" key="1">
    <citation type="submission" date="2021-04" db="EMBL/GenBank/DDBJ databases">
        <authorList>
            <consortium name="Molecular Ecology Group"/>
        </authorList>
    </citation>
    <scope>NUCLEOTIDE SEQUENCE</scope>
</reference>
<feature type="compositionally biased region" description="Polar residues" evidence="3">
    <location>
        <begin position="188"/>
        <end position="201"/>
    </location>
</feature>
<dbReference type="CDD" id="cd00112">
    <property type="entry name" value="LDLa"/>
    <property type="match status" value="1"/>
</dbReference>
<dbReference type="AlphaFoldDB" id="A0A8S3Z932"/>
<gene>
    <name evidence="6" type="ORF">CUNI_LOCUS9150</name>
</gene>
<dbReference type="InterPro" id="IPR035914">
    <property type="entry name" value="Sperma_CUB_dom_sf"/>
</dbReference>
<proteinExistence type="predicted"/>
<feature type="region of interest" description="Disordered" evidence="3">
    <location>
        <begin position="621"/>
        <end position="650"/>
    </location>
</feature>
<evidence type="ECO:0008006" key="8">
    <source>
        <dbReference type="Google" id="ProtNLM"/>
    </source>
</evidence>
<keyword evidence="7" id="KW-1185">Reference proteome</keyword>
<feature type="region of interest" description="Disordered" evidence="3">
    <location>
        <begin position="424"/>
        <end position="451"/>
    </location>
</feature>
<feature type="transmembrane region" description="Helical" evidence="4">
    <location>
        <begin position="388"/>
        <end position="413"/>
    </location>
</feature>
<dbReference type="InterPro" id="IPR023415">
    <property type="entry name" value="LDLR_class-A_CS"/>
</dbReference>
<evidence type="ECO:0000256" key="1">
    <source>
        <dbReference type="ARBA" id="ARBA00023157"/>
    </source>
</evidence>
<dbReference type="SUPFAM" id="SSF57424">
    <property type="entry name" value="LDL receptor-like module"/>
    <property type="match status" value="1"/>
</dbReference>
<keyword evidence="4" id="KW-0812">Transmembrane</keyword>
<evidence type="ECO:0000313" key="6">
    <source>
        <dbReference type="EMBL" id="CAG5123592.1"/>
    </source>
</evidence>
<dbReference type="OrthoDB" id="10038550at2759"/>
<keyword evidence="4" id="KW-0472">Membrane</keyword>
<dbReference type="SMART" id="SM00192">
    <property type="entry name" value="LDLa"/>
    <property type="match status" value="1"/>
</dbReference>